<evidence type="ECO:0000313" key="3">
    <source>
        <dbReference type="Proteomes" id="UP000641386"/>
    </source>
</evidence>
<protein>
    <recommendedName>
        <fullName evidence="1">Smf/DprA SLOG domain-containing protein</fullName>
    </recommendedName>
</protein>
<dbReference type="AlphaFoldDB" id="A0A919ALH9"/>
<reference evidence="2" key="2">
    <citation type="submission" date="2020-09" db="EMBL/GenBank/DDBJ databases">
        <authorList>
            <person name="Sun Q."/>
            <person name="Ohkuma M."/>
        </authorList>
    </citation>
    <scope>NUCLEOTIDE SEQUENCE</scope>
    <source>
        <strain evidence="2">JCM 3302</strain>
    </source>
</reference>
<proteinExistence type="predicted"/>
<comment type="caution">
    <text evidence="2">The sequence shown here is derived from an EMBL/GenBank/DDBJ whole genome shotgun (WGS) entry which is preliminary data.</text>
</comment>
<dbReference type="EMBL" id="BNBC01000065">
    <property type="protein sequence ID" value="GHF13646.1"/>
    <property type="molecule type" value="Genomic_DNA"/>
</dbReference>
<organism evidence="2 3">
    <name type="scientific">Streptomyces spiralis</name>
    <dbReference type="NCBI Taxonomy" id="66376"/>
    <lineage>
        <taxon>Bacteria</taxon>
        <taxon>Bacillati</taxon>
        <taxon>Actinomycetota</taxon>
        <taxon>Actinomycetes</taxon>
        <taxon>Kitasatosporales</taxon>
        <taxon>Streptomycetaceae</taxon>
        <taxon>Streptomyces</taxon>
    </lineage>
</organism>
<sequence>MCLQVTGEVLQVFGVHTQTIPTAPPVWDMTTYDTELILSRTVTITGTRSTGHKSLTEYAQLFSAYLGPFATGAHFYIGGAKGIDSLSLVWLAGNTQAALTVVVPGTVEQQPAEARQAIARVRERISEMVELAAPDLNSASYHARNRWMVDRSSMTIGFPLAGQLQSGTWQTLNYTRGQGKPHLVVPI</sequence>
<dbReference type="Pfam" id="PF02481">
    <property type="entry name" value="DNA_processg_A"/>
    <property type="match status" value="1"/>
</dbReference>
<gene>
    <name evidence="2" type="ORF">GCM10014715_81540</name>
</gene>
<accession>A0A919ALH9</accession>
<evidence type="ECO:0000259" key="1">
    <source>
        <dbReference type="Pfam" id="PF02481"/>
    </source>
</evidence>
<evidence type="ECO:0000313" key="2">
    <source>
        <dbReference type="EMBL" id="GHF13646.1"/>
    </source>
</evidence>
<dbReference type="SUPFAM" id="SSF102405">
    <property type="entry name" value="MCP/YpsA-like"/>
    <property type="match status" value="1"/>
</dbReference>
<feature type="domain" description="Smf/DprA SLOG" evidence="1">
    <location>
        <begin position="33"/>
        <end position="186"/>
    </location>
</feature>
<dbReference type="GO" id="GO:0009294">
    <property type="term" value="P:DNA-mediated transformation"/>
    <property type="evidence" value="ECO:0007669"/>
    <property type="project" value="InterPro"/>
</dbReference>
<keyword evidence="3" id="KW-1185">Reference proteome</keyword>
<reference evidence="2" key="1">
    <citation type="journal article" date="2014" name="Int. J. Syst. Evol. Microbiol.">
        <title>Complete genome sequence of Corynebacterium casei LMG S-19264T (=DSM 44701T), isolated from a smear-ripened cheese.</title>
        <authorList>
            <consortium name="US DOE Joint Genome Institute (JGI-PGF)"/>
            <person name="Walter F."/>
            <person name="Albersmeier A."/>
            <person name="Kalinowski J."/>
            <person name="Ruckert C."/>
        </authorList>
    </citation>
    <scope>NUCLEOTIDE SEQUENCE</scope>
    <source>
        <strain evidence="2">JCM 3302</strain>
    </source>
</reference>
<dbReference type="Proteomes" id="UP000641386">
    <property type="component" value="Unassembled WGS sequence"/>
</dbReference>
<dbReference type="InterPro" id="IPR057666">
    <property type="entry name" value="DrpA_SLOG"/>
</dbReference>
<name>A0A919ALH9_9ACTN</name>
<dbReference type="Gene3D" id="3.40.50.450">
    <property type="match status" value="1"/>
</dbReference>